<dbReference type="AlphaFoldDB" id="A0A915NT40"/>
<dbReference type="Proteomes" id="UP000887560">
    <property type="component" value="Unplaced"/>
</dbReference>
<evidence type="ECO:0000313" key="2">
    <source>
        <dbReference type="Proteomes" id="UP000887560"/>
    </source>
</evidence>
<evidence type="ECO:0000313" key="3">
    <source>
        <dbReference type="WBParaSite" id="scf7180000420133.g4785"/>
    </source>
</evidence>
<name>A0A915NT40_9BILA</name>
<protein>
    <submittedName>
        <fullName evidence="3">Uncharacterized protein</fullName>
    </submittedName>
</protein>
<feature type="compositionally biased region" description="Basic and acidic residues" evidence="1">
    <location>
        <begin position="18"/>
        <end position="29"/>
    </location>
</feature>
<organism evidence="2 3">
    <name type="scientific">Meloidogyne floridensis</name>
    <dbReference type="NCBI Taxonomy" id="298350"/>
    <lineage>
        <taxon>Eukaryota</taxon>
        <taxon>Metazoa</taxon>
        <taxon>Ecdysozoa</taxon>
        <taxon>Nematoda</taxon>
        <taxon>Chromadorea</taxon>
        <taxon>Rhabditida</taxon>
        <taxon>Tylenchina</taxon>
        <taxon>Tylenchomorpha</taxon>
        <taxon>Tylenchoidea</taxon>
        <taxon>Meloidogynidae</taxon>
        <taxon>Meloidogyninae</taxon>
        <taxon>Meloidogyne</taxon>
    </lineage>
</organism>
<proteinExistence type="predicted"/>
<accession>A0A915NT40</accession>
<feature type="region of interest" description="Disordered" evidence="1">
    <location>
        <begin position="1"/>
        <end position="37"/>
    </location>
</feature>
<sequence>LRRGGSSGNAESIENEEEERHKLREKRSDGSNNKHKNAWRFVASKSMIPLSRTFLNDANNFEKNVAS</sequence>
<keyword evidence="2" id="KW-1185">Reference proteome</keyword>
<reference evidence="3" key="1">
    <citation type="submission" date="2022-11" db="UniProtKB">
        <authorList>
            <consortium name="WormBaseParasite"/>
        </authorList>
    </citation>
    <scope>IDENTIFICATION</scope>
</reference>
<dbReference type="WBParaSite" id="scf7180000420133.g4785">
    <property type="protein sequence ID" value="scf7180000420133.g4785"/>
    <property type="gene ID" value="scf7180000420133.g4785"/>
</dbReference>
<evidence type="ECO:0000256" key="1">
    <source>
        <dbReference type="SAM" id="MobiDB-lite"/>
    </source>
</evidence>